<organism evidence="3 4">
    <name type="scientific">Candidatus Fischerbacteria bacterium RBG_13_37_8</name>
    <dbReference type="NCBI Taxonomy" id="1817863"/>
    <lineage>
        <taxon>Bacteria</taxon>
        <taxon>Candidatus Fischeribacteriota</taxon>
    </lineage>
</organism>
<dbReference type="Pfam" id="PF04282">
    <property type="entry name" value="DUF438"/>
    <property type="match status" value="1"/>
</dbReference>
<dbReference type="SUPFAM" id="SSF55785">
    <property type="entry name" value="PYP-like sensor domain (PAS domain)"/>
    <property type="match status" value="1"/>
</dbReference>
<evidence type="ECO:0000259" key="1">
    <source>
        <dbReference type="Pfam" id="PF01814"/>
    </source>
</evidence>
<name>A0A1F5VLW5_9BACT</name>
<dbReference type="GO" id="GO:0005886">
    <property type="term" value="C:plasma membrane"/>
    <property type="evidence" value="ECO:0007669"/>
    <property type="project" value="TreeGrafter"/>
</dbReference>
<dbReference type="InterPro" id="IPR007380">
    <property type="entry name" value="DUF438"/>
</dbReference>
<dbReference type="Gene3D" id="3.30.450.20">
    <property type="entry name" value="PAS domain"/>
    <property type="match status" value="1"/>
</dbReference>
<reference evidence="3 4" key="1">
    <citation type="journal article" date="2016" name="Nat. Commun.">
        <title>Thousands of microbial genomes shed light on interconnected biogeochemical processes in an aquifer system.</title>
        <authorList>
            <person name="Anantharaman K."/>
            <person name="Brown C.T."/>
            <person name="Hug L.A."/>
            <person name="Sharon I."/>
            <person name="Castelle C.J."/>
            <person name="Probst A.J."/>
            <person name="Thomas B.C."/>
            <person name="Singh A."/>
            <person name="Wilkins M.J."/>
            <person name="Karaoz U."/>
            <person name="Brodie E.L."/>
            <person name="Williams K.H."/>
            <person name="Hubbard S.S."/>
            <person name="Banfield J.F."/>
        </authorList>
    </citation>
    <scope>NUCLEOTIDE SEQUENCE [LARGE SCALE GENOMIC DNA]</scope>
</reference>
<dbReference type="PANTHER" id="PTHR39966">
    <property type="entry name" value="BLL2471 PROTEIN-RELATED"/>
    <property type="match status" value="1"/>
</dbReference>
<dbReference type="AlphaFoldDB" id="A0A1F5VLW5"/>
<dbReference type="PANTHER" id="PTHR39966:SF3">
    <property type="entry name" value="DUF438 DOMAIN-CONTAINING PROTEIN"/>
    <property type="match status" value="1"/>
</dbReference>
<proteinExistence type="predicted"/>
<dbReference type="InterPro" id="IPR035965">
    <property type="entry name" value="PAS-like_dom_sf"/>
</dbReference>
<evidence type="ECO:0000259" key="2">
    <source>
        <dbReference type="Pfam" id="PF04282"/>
    </source>
</evidence>
<dbReference type="Proteomes" id="UP000178943">
    <property type="component" value="Unassembled WGS sequence"/>
</dbReference>
<dbReference type="EMBL" id="MFGW01000138">
    <property type="protein sequence ID" value="OGF64380.1"/>
    <property type="molecule type" value="Genomic_DNA"/>
</dbReference>
<feature type="domain" description="Hemerythrin-like" evidence="1">
    <location>
        <begin position="93"/>
        <end position="216"/>
    </location>
</feature>
<dbReference type="InterPro" id="IPR012312">
    <property type="entry name" value="Hemerythrin-like"/>
</dbReference>
<evidence type="ECO:0008006" key="5">
    <source>
        <dbReference type="Google" id="ProtNLM"/>
    </source>
</evidence>
<gene>
    <name evidence="3" type="ORF">A2Y62_00785</name>
</gene>
<evidence type="ECO:0000313" key="4">
    <source>
        <dbReference type="Proteomes" id="UP000178943"/>
    </source>
</evidence>
<comment type="caution">
    <text evidence="3">The sequence shown here is derived from an EMBL/GenBank/DDBJ whole genome shotgun (WGS) entry which is preliminary data.</text>
</comment>
<dbReference type="Pfam" id="PF01814">
    <property type="entry name" value="Hemerythrin"/>
    <property type="match status" value="1"/>
</dbReference>
<evidence type="ECO:0000313" key="3">
    <source>
        <dbReference type="EMBL" id="OGF64380.1"/>
    </source>
</evidence>
<accession>A0A1F5VLW5</accession>
<feature type="domain" description="DUF438" evidence="2">
    <location>
        <begin position="17"/>
        <end position="82"/>
    </location>
</feature>
<sequence>MTNISNDEKMLKKKRILKDIIMQLHKGLSLEAAKDRFEKEIGEITAAEIAALEQALIEEGTSPDEIKKFCNVHALLFESSLKNIMQKEESPAHPVTLFKLENREIEKRLQTVEEMIQKPSTDFSALADKLTDLRNIEKHYVKKEQVLFPYLEKAGFMGPSKVMWGKDNEIRDLLRQSISAITEKKSKEETTKTIASFIEEAKGMIFKEENILFPTAIEKLTADDWVSILKESIDLGFIYISIPQDINRMIFDLKVSIEEVPKITEDGMISFPTGTVAVKDLMFLLNALPVDISFVDRNDKVAYFSDNKERIFVRTKSVLNREVRLCHPPNSVDKVEEILKNFKQGKKDSYDFWINFNDRVILIRYFAVRDKYRNYLGTLEITQDITDIKNLQGEKRLLDG</sequence>
<dbReference type="Pfam" id="PF13596">
    <property type="entry name" value="PAS_10"/>
    <property type="match status" value="1"/>
</dbReference>
<dbReference type="Gene3D" id="1.20.120.520">
    <property type="entry name" value="nmb1532 protein domain like"/>
    <property type="match status" value="1"/>
</dbReference>
<protein>
    <recommendedName>
        <fullName evidence="5">Histidine kinase</fullName>
    </recommendedName>
</protein>